<protein>
    <submittedName>
        <fullName evidence="1">Uncharacterized protein</fullName>
    </submittedName>
</protein>
<accession>A0A4Z2HIK3</accession>
<comment type="caution">
    <text evidence="1">The sequence shown here is derived from an EMBL/GenBank/DDBJ whole genome shotgun (WGS) entry which is preliminary data.</text>
</comment>
<gene>
    <name evidence="1" type="ORF">EYF80_024406</name>
</gene>
<evidence type="ECO:0000313" key="1">
    <source>
        <dbReference type="EMBL" id="TNN65370.1"/>
    </source>
</evidence>
<keyword evidence="2" id="KW-1185">Reference proteome</keyword>
<dbReference type="AlphaFoldDB" id="A0A4Z2HIK3"/>
<dbReference type="EMBL" id="SRLO01000236">
    <property type="protein sequence ID" value="TNN65370.1"/>
    <property type="molecule type" value="Genomic_DNA"/>
</dbReference>
<organism evidence="1 2">
    <name type="scientific">Liparis tanakae</name>
    <name type="common">Tanaka's snailfish</name>
    <dbReference type="NCBI Taxonomy" id="230148"/>
    <lineage>
        <taxon>Eukaryota</taxon>
        <taxon>Metazoa</taxon>
        <taxon>Chordata</taxon>
        <taxon>Craniata</taxon>
        <taxon>Vertebrata</taxon>
        <taxon>Euteleostomi</taxon>
        <taxon>Actinopterygii</taxon>
        <taxon>Neopterygii</taxon>
        <taxon>Teleostei</taxon>
        <taxon>Neoteleostei</taxon>
        <taxon>Acanthomorphata</taxon>
        <taxon>Eupercaria</taxon>
        <taxon>Perciformes</taxon>
        <taxon>Cottioidei</taxon>
        <taxon>Cottales</taxon>
        <taxon>Liparidae</taxon>
        <taxon>Liparis</taxon>
    </lineage>
</organism>
<name>A0A4Z2HIK3_9TELE</name>
<dbReference type="Proteomes" id="UP000314294">
    <property type="component" value="Unassembled WGS sequence"/>
</dbReference>
<reference evidence="1 2" key="1">
    <citation type="submission" date="2019-03" db="EMBL/GenBank/DDBJ databases">
        <title>First draft genome of Liparis tanakae, snailfish: a comprehensive survey of snailfish specific genes.</title>
        <authorList>
            <person name="Kim W."/>
            <person name="Song I."/>
            <person name="Jeong J.-H."/>
            <person name="Kim D."/>
            <person name="Kim S."/>
            <person name="Ryu S."/>
            <person name="Song J.Y."/>
            <person name="Lee S.K."/>
        </authorList>
    </citation>
    <scope>NUCLEOTIDE SEQUENCE [LARGE SCALE GENOMIC DNA]</scope>
    <source>
        <tissue evidence="1">Muscle</tissue>
    </source>
</reference>
<sequence>MSAGRLLEPEEMFMLSLGLRSPWRCLCSQWVFQARRWDSAVRLAQVILEAINMWYEDINRHQEPNAEEHDRLAEFVKGLQTRHRKAGVCSICCHANQRATPEVLAAIDVFGALRVSAKSRAPTPLVASIQQPASLPVAESSN</sequence>
<evidence type="ECO:0000313" key="2">
    <source>
        <dbReference type="Proteomes" id="UP000314294"/>
    </source>
</evidence>
<proteinExistence type="predicted"/>